<dbReference type="InterPro" id="IPR035919">
    <property type="entry name" value="EAL_sf"/>
</dbReference>
<dbReference type="RefSeq" id="WP_008335488.1">
    <property type="nucleotide sequence ID" value="NZ_AFRZ01000001.1"/>
</dbReference>
<dbReference type="GO" id="GO:0071111">
    <property type="term" value="F:cyclic-guanylate-specific phosphodiesterase activity"/>
    <property type="evidence" value="ECO:0007669"/>
    <property type="project" value="InterPro"/>
</dbReference>
<dbReference type="PATRIC" id="fig|929558.5.peg.1125"/>
<evidence type="ECO:0000256" key="1">
    <source>
        <dbReference type="PROSITE-ProRule" id="PRU00169"/>
    </source>
</evidence>
<gene>
    <name evidence="6" type="ORF">SMGD1_1133</name>
</gene>
<dbReference type="InterPro" id="IPR050706">
    <property type="entry name" value="Cyclic-di-GMP_PDE-like"/>
</dbReference>
<accession>H1FYW2</accession>
<dbReference type="InterPro" id="IPR029787">
    <property type="entry name" value="Nucleotide_cyclase"/>
</dbReference>
<dbReference type="SUPFAM" id="SSF141868">
    <property type="entry name" value="EAL domain-like"/>
    <property type="match status" value="1"/>
</dbReference>
<dbReference type="Gene3D" id="3.20.20.450">
    <property type="entry name" value="EAL domain"/>
    <property type="match status" value="1"/>
</dbReference>
<dbReference type="Gene3D" id="3.30.70.270">
    <property type="match status" value="1"/>
</dbReference>
<feature type="domain" description="EAL" evidence="4">
    <location>
        <begin position="341"/>
        <end position="590"/>
    </location>
</feature>
<dbReference type="SMART" id="SM00052">
    <property type="entry name" value="EAL"/>
    <property type="match status" value="1"/>
</dbReference>
<name>B6BGM7_SULGG</name>
<dbReference type="PANTHER" id="PTHR33121:SF79">
    <property type="entry name" value="CYCLIC DI-GMP PHOSPHODIESTERASE PDED-RELATED"/>
    <property type="match status" value="1"/>
</dbReference>
<feature type="domain" description="Response regulatory" evidence="3">
    <location>
        <begin position="16"/>
        <end position="132"/>
    </location>
</feature>
<dbReference type="PROSITE" id="PS50883">
    <property type="entry name" value="EAL"/>
    <property type="match status" value="1"/>
</dbReference>
<dbReference type="InterPro" id="IPR011006">
    <property type="entry name" value="CheY-like_superfamily"/>
</dbReference>
<dbReference type="STRING" id="929558.SMGD1_1133"/>
<dbReference type="PROSITE" id="PS50887">
    <property type="entry name" value="GGDEF"/>
    <property type="match status" value="1"/>
</dbReference>
<comment type="caution">
    <text evidence="6">The sequence shown here is derived from an EMBL/GenBank/DDBJ whole genome shotgun (WGS) entry which is preliminary data.</text>
</comment>
<dbReference type="SMART" id="SM00448">
    <property type="entry name" value="REC"/>
    <property type="match status" value="1"/>
</dbReference>
<evidence type="ECO:0000256" key="2">
    <source>
        <dbReference type="SAM" id="Coils"/>
    </source>
</evidence>
<dbReference type="Pfam" id="PF00563">
    <property type="entry name" value="EAL"/>
    <property type="match status" value="1"/>
</dbReference>
<dbReference type="Pfam" id="PF00990">
    <property type="entry name" value="GGDEF"/>
    <property type="match status" value="1"/>
</dbReference>
<evidence type="ECO:0000313" key="7">
    <source>
        <dbReference type="Proteomes" id="UP000006431"/>
    </source>
</evidence>
<dbReference type="InterPro" id="IPR043128">
    <property type="entry name" value="Rev_trsase/Diguanyl_cyclase"/>
</dbReference>
<keyword evidence="7" id="KW-1185">Reference proteome</keyword>
<evidence type="ECO:0000259" key="5">
    <source>
        <dbReference type="PROSITE" id="PS50887"/>
    </source>
</evidence>
<proteinExistence type="predicted"/>
<accession>B6BGM7</accession>
<dbReference type="Pfam" id="PF00072">
    <property type="entry name" value="Response_reg"/>
    <property type="match status" value="1"/>
</dbReference>
<dbReference type="EMBL" id="AFRZ01000001">
    <property type="protein sequence ID" value="EHP29657.1"/>
    <property type="molecule type" value="Genomic_DNA"/>
</dbReference>
<dbReference type="PROSITE" id="PS50110">
    <property type="entry name" value="RESPONSE_REGULATORY"/>
    <property type="match status" value="1"/>
</dbReference>
<dbReference type="NCBIfam" id="TIGR00254">
    <property type="entry name" value="GGDEF"/>
    <property type="match status" value="1"/>
</dbReference>
<dbReference type="CDD" id="cd01949">
    <property type="entry name" value="GGDEF"/>
    <property type="match status" value="1"/>
</dbReference>
<dbReference type="InterPro" id="IPR000160">
    <property type="entry name" value="GGDEF_dom"/>
</dbReference>
<protein>
    <submittedName>
        <fullName evidence="6">Response regulator receiver</fullName>
    </submittedName>
</protein>
<reference evidence="6 7" key="1">
    <citation type="journal article" date="2012" name="Proc. Natl. Acad. Sci. U.S.A.">
        <title>Genome and physiology of a model Epsilonproteobacterium responsible for sulfide detoxification in marine oxygen depletion zones.</title>
        <authorList>
            <person name="Grote J."/>
            <person name="Schott T."/>
            <person name="Bruckner C.G."/>
            <person name="Glockner F.O."/>
            <person name="Jost G."/>
            <person name="Teeling H."/>
            <person name="Labrenz M."/>
            <person name="Jurgens K."/>
        </authorList>
    </citation>
    <scope>NUCLEOTIDE SEQUENCE [LARGE SCALE GENOMIC DNA]</scope>
    <source>
        <strain evidence="6 7">GD1</strain>
    </source>
</reference>
<feature type="domain" description="GGDEF" evidence="5">
    <location>
        <begin position="199"/>
        <end position="328"/>
    </location>
</feature>
<dbReference type="SUPFAM" id="SSF52172">
    <property type="entry name" value="CheY-like"/>
    <property type="match status" value="1"/>
</dbReference>
<sequence length="594" mass="68638">MNEVLENLEKYGKNMKILYVENNEDVRDSTSLILQRTFKNVIEGFDGVDGLDKYKLNSDTIDLVVTDISMPKMNGIEMISEIKKINPNQQVLVVSAYGESEYFTQTIKLGIDGYLLKPTILEQFLEALAISVEKIRLKKENRGYQNEIERKNSELKSLNDLLETKVENRTRELEEKLYIDDLTGLKSRFRLDIDIVDVEFPVLILIDIDDFHSINELYGTNVGDEVLKNFSSLLKDYTQNKCYEVYRISGDQFVLFESSEFLNHEKILDDINELFKQVLITKFPLKEKNEFVELSITVGIAIENEKILGKADMALSYAKKNNIKFSTYHLNIDASKEIINTAKWFKILNRGLKDDLFIACLQPIVDREQKTIKHEALMRLVSEEDSIDSHTSPEIFLPIAIQTKQYSAISYLVIKKAFKLLENRMEDVSINLAYQDIKNRELIHFLKKILSDKEIAKRIIFEIVESEDIGDFEIVEDFIKTFKGLGVRIAIDDFGTGYSNFTHIMKLKPDYIKIDGSLIKNIDTDKDSFELVKAIVQFSKELNIKTIAEYVHNKEVFDIVFNLGVDEFQGYHFGKPSNNYFTLPFNNYSSSPLP</sequence>
<evidence type="ECO:0000313" key="6">
    <source>
        <dbReference type="EMBL" id="EHP29657.1"/>
    </source>
</evidence>
<dbReference type="HOGENOM" id="CLU_000445_70_46_7"/>
<dbReference type="InterPro" id="IPR001633">
    <property type="entry name" value="EAL_dom"/>
</dbReference>
<dbReference type="GO" id="GO:0000160">
    <property type="term" value="P:phosphorelay signal transduction system"/>
    <property type="evidence" value="ECO:0007669"/>
    <property type="project" value="InterPro"/>
</dbReference>
<feature type="modified residue" description="4-aspartylphosphate" evidence="1">
    <location>
        <position position="67"/>
    </location>
</feature>
<dbReference type="SUPFAM" id="SSF55073">
    <property type="entry name" value="Nucleotide cyclase"/>
    <property type="match status" value="1"/>
</dbReference>
<dbReference type="eggNOG" id="COG5001">
    <property type="taxonomic scope" value="Bacteria"/>
</dbReference>
<dbReference type="InterPro" id="IPR001789">
    <property type="entry name" value="Sig_transdc_resp-reg_receiver"/>
</dbReference>
<dbReference type="CDD" id="cd01948">
    <property type="entry name" value="EAL"/>
    <property type="match status" value="1"/>
</dbReference>
<dbReference type="AlphaFoldDB" id="B6BGM7"/>
<dbReference type="PANTHER" id="PTHR33121">
    <property type="entry name" value="CYCLIC DI-GMP PHOSPHODIESTERASE PDEF"/>
    <property type="match status" value="1"/>
</dbReference>
<keyword evidence="1" id="KW-0597">Phosphoprotein</keyword>
<feature type="coiled-coil region" evidence="2">
    <location>
        <begin position="134"/>
        <end position="168"/>
    </location>
</feature>
<organism evidence="6 7">
    <name type="scientific">Sulfurimonas gotlandica (strain DSM 19862 / JCM 16533 / GD1)</name>
    <dbReference type="NCBI Taxonomy" id="929558"/>
    <lineage>
        <taxon>Bacteria</taxon>
        <taxon>Pseudomonadati</taxon>
        <taxon>Campylobacterota</taxon>
        <taxon>Epsilonproteobacteria</taxon>
        <taxon>Campylobacterales</taxon>
        <taxon>Sulfurimonadaceae</taxon>
        <taxon>Sulfurimonas</taxon>
    </lineage>
</organism>
<keyword evidence="2" id="KW-0175">Coiled coil</keyword>
<dbReference type="OrthoDB" id="9790732at2"/>
<evidence type="ECO:0000259" key="3">
    <source>
        <dbReference type="PROSITE" id="PS50110"/>
    </source>
</evidence>
<dbReference type="SMART" id="SM00267">
    <property type="entry name" value="GGDEF"/>
    <property type="match status" value="1"/>
</dbReference>
<dbReference type="Gene3D" id="3.40.50.2300">
    <property type="match status" value="1"/>
</dbReference>
<dbReference type="Proteomes" id="UP000006431">
    <property type="component" value="Unassembled WGS sequence"/>
</dbReference>
<dbReference type="eggNOG" id="COG4753">
    <property type="taxonomic scope" value="Bacteria"/>
</dbReference>
<evidence type="ECO:0000259" key="4">
    <source>
        <dbReference type="PROSITE" id="PS50883"/>
    </source>
</evidence>